<proteinExistence type="predicted"/>
<dbReference type="EMBL" id="FQUZ01000051">
    <property type="protein sequence ID" value="SHF88356.1"/>
    <property type="molecule type" value="Genomic_DNA"/>
</dbReference>
<organism evidence="3 4">
    <name type="scientific">Lampropedia hyalina DSM 16112</name>
    <dbReference type="NCBI Taxonomy" id="1122156"/>
    <lineage>
        <taxon>Bacteria</taxon>
        <taxon>Pseudomonadati</taxon>
        <taxon>Pseudomonadota</taxon>
        <taxon>Betaproteobacteria</taxon>
        <taxon>Burkholderiales</taxon>
        <taxon>Comamonadaceae</taxon>
        <taxon>Lampropedia</taxon>
    </lineage>
</organism>
<evidence type="ECO:0000259" key="2">
    <source>
        <dbReference type="Pfam" id="PF02698"/>
    </source>
</evidence>
<feature type="region of interest" description="Disordered" evidence="1">
    <location>
        <begin position="1"/>
        <end position="20"/>
    </location>
</feature>
<dbReference type="Proteomes" id="UP000184327">
    <property type="component" value="Unassembled WGS sequence"/>
</dbReference>
<dbReference type="InterPro" id="IPR051599">
    <property type="entry name" value="Cell_Envelope_Assoc"/>
</dbReference>
<dbReference type="AlphaFoldDB" id="A0A1M5FA51"/>
<dbReference type="OrthoDB" id="9782395at2"/>
<accession>A0A1M5FA51</accession>
<gene>
    <name evidence="3" type="ORF">SAMN02745117_02768</name>
</gene>
<evidence type="ECO:0000313" key="3">
    <source>
        <dbReference type="EMBL" id="SHF88356.1"/>
    </source>
</evidence>
<dbReference type="Gene3D" id="3.40.50.620">
    <property type="entry name" value="HUPs"/>
    <property type="match status" value="1"/>
</dbReference>
<keyword evidence="4" id="KW-1185">Reference proteome</keyword>
<dbReference type="Pfam" id="PF02698">
    <property type="entry name" value="DUF218"/>
    <property type="match status" value="1"/>
</dbReference>
<reference evidence="3 4" key="1">
    <citation type="submission" date="2016-11" db="EMBL/GenBank/DDBJ databases">
        <authorList>
            <person name="Jaros S."/>
            <person name="Januszkiewicz K."/>
            <person name="Wedrychowicz H."/>
        </authorList>
    </citation>
    <scope>NUCLEOTIDE SEQUENCE [LARGE SCALE GENOMIC DNA]</scope>
    <source>
        <strain evidence="3 4">DSM 16112</strain>
    </source>
</reference>
<dbReference type="RefSeq" id="WP_073357248.1">
    <property type="nucleotide sequence ID" value="NZ_FQUZ01000051.1"/>
</dbReference>
<evidence type="ECO:0000313" key="4">
    <source>
        <dbReference type="Proteomes" id="UP000184327"/>
    </source>
</evidence>
<dbReference type="GO" id="GO:0005886">
    <property type="term" value="C:plasma membrane"/>
    <property type="evidence" value="ECO:0007669"/>
    <property type="project" value="TreeGrafter"/>
</dbReference>
<feature type="domain" description="DUF218" evidence="2">
    <location>
        <begin position="27"/>
        <end position="164"/>
    </location>
</feature>
<evidence type="ECO:0000256" key="1">
    <source>
        <dbReference type="SAM" id="MobiDB-lite"/>
    </source>
</evidence>
<dbReference type="PANTHER" id="PTHR30336">
    <property type="entry name" value="INNER MEMBRANE PROTEIN, PROBABLE PERMEASE"/>
    <property type="match status" value="1"/>
</dbReference>
<dbReference type="PANTHER" id="PTHR30336:SF20">
    <property type="entry name" value="DUF218 DOMAIN-CONTAINING PROTEIN"/>
    <property type="match status" value="1"/>
</dbReference>
<sequence>MPPAAAPQPDQIDLPSSTGQTSPAIRALLVLGGECSQSMQRSHRALQGYRQCLAMCQPAPLFILSGGNLQKRHGLLLPECEQMRRFLRAAGVPDCHIVTDAISRDTYANLLIGGHLAQEKGIGIQHTAIVTDAYHAPRIRRLHRLIYGHPPAAMQLACWPSSAWQKSREHLAYLALRSHLWWHGIAHGKPNDHWQYLQNYHPLHYSLQ</sequence>
<dbReference type="InterPro" id="IPR003848">
    <property type="entry name" value="DUF218"/>
</dbReference>
<protein>
    <submittedName>
        <fullName evidence="3">DUF218 domain-containing protein</fullName>
    </submittedName>
</protein>
<dbReference type="InterPro" id="IPR014729">
    <property type="entry name" value="Rossmann-like_a/b/a_fold"/>
</dbReference>
<dbReference type="CDD" id="cd06259">
    <property type="entry name" value="YdcF-like"/>
    <property type="match status" value="1"/>
</dbReference>
<name>A0A1M5FA51_9BURK</name>